<accession>A0A1R4JFN9</accession>
<evidence type="ECO:0000256" key="1">
    <source>
        <dbReference type="SAM" id="MobiDB-lite"/>
    </source>
</evidence>
<dbReference type="RefSeq" id="WP_245829914.1">
    <property type="nucleotide sequence ID" value="NZ_FUKP01000057.1"/>
</dbReference>
<evidence type="ECO:0000313" key="3">
    <source>
        <dbReference type="Proteomes" id="UP000196230"/>
    </source>
</evidence>
<name>A0A1R4JFN9_9MICC</name>
<proteinExistence type="predicted"/>
<evidence type="ECO:0000313" key="2">
    <source>
        <dbReference type="EMBL" id="SJN31001.1"/>
    </source>
</evidence>
<protein>
    <submittedName>
        <fullName evidence="2">Uncharacterized protein</fullName>
    </submittedName>
</protein>
<organism evidence="2 3">
    <name type="scientific">Micrococcus lylae</name>
    <dbReference type="NCBI Taxonomy" id="1273"/>
    <lineage>
        <taxon>Bacteria</taxon>
        <taxon>Bacillati</taxon>
        <taxon>Actinomycetota</taxon>
        <taxon>Actinomycetes</taxon>
        <taxon>Micrococcales</taxon>
        <taxon>Micrococcaceae</taxon>
        <taxon>Micrococcus</taxon>
    </lineage>
</organism>
<dbReference type="AlphaFoldDB" id="A0A1R4JFN9"/>
<dbReference type="Proteomes" id="UP000196230">
    <property type="component" value="Unassembled WGS sequence"/>
</dbReference>
<feature type="compositionally biased region" description="Basic and acidic residues" evidence="1">
    <location>
        <begin position="330"/>
        <end position="341"/>
    </location>
</feature>
<dbReference type="EMBL" id="FUKP01000057">
    <property type="protein sequence ID" value="SJN31001.1"/>
    <property type="molecule type" value="Genomic_DNA"/>
</dbReference>
<feature type="region of interest" description="Disordered" evidence="1">
    <location>
        <begin position="315"/>
        <end position="352"/>
    </location>
</feature>
<feature type="region of interest" description="Disordered" evidence="1">
    <location>
        <begin position="24"/>
        <end position="107"/>
    </location>
</feature>
<reference evidence="2 3" key="1">
    <citation type="submission" date="2017-02" db="EMBL/GenBank/DDBJ databases">
        <authorList>
            <person name="Peterson S.W."/>
        </authorList>
    </citation>
    <scope>NUCLEOTIDE SEQUENCE [LARGE SCALE GENOMIC DNA]</scope>
    <source>
        <strain evidence="2 3">2B3F</strain>
    </source>
</reference>
<sequence>MEVWTLDHPEHGLLELRQGFDAEFLAEDPDWPRPTSAGQDARSQDSQPDASGQDAPRQSAAPSHGEGTLEAGRHDEASAPSSGSGTRKIHGERAPLDASYARRVRARMKNPPLRLQVRIDGEVTGRYPRTGVDEIRLKNPRTDEDGWSEFGSSAGSSARRLKIQSSMLGDILSVQLREDSSVVEFDPPAGSRGAKRQAAMEASSVKRILYPLMGGLGKAGLAIVFLVVFPLLARLLPDIELDLPEFRMPQIHLPVPVFPQIHLPVPHLPEWNIELPPLPGWLMTILEYDQVWKPILIGLVIGVIAVRNHRKSQRQKAEWAAKKQAPAERPQPKEHREKGVEEELSTPVGSAP</sequence>
<gene>
    <name evidence="2" type="ORF">FM125_08350</name>
</gene>